<sequence length="358" mass="40476">MARSGWEERLKGPSSSSSSTGCGGGGGLADLPESLIAEILSHMTPKELVKLARVNRLFYQASQSDPVWDKMLPQGYSRILELASNPPSSKCKSKRQLYDFFCTKLLINNDTQEYWVDRASGQVCQSLSGRALNIMEIEHTGMWEWIPAMPGSRFKEVAYKKGSDHTEVRGRIECYLPPGSYLISWRLQVGMQPIYRANRAVQRDFTLQHTMPCRFSMWTGDDGCHNISERFLDCMQRPEGDDKWLEYDGGEFTVERQDQPFDLHFSLMEMTAGVWRSGLLLDCVVIRPTHLTSKSHRKVEVLVADEDPSEVLWYLPTVGALWGRSGASSKPRGTRQKKDGNCILVNGPFPDSQKVSRI</sequence>
<dbReference type="PROSITE" id="PS50181">
    <property type="entry name" value="FBOX"/>
    <property type="match status" value="1"/>
</dbReference>
<name>A0ABP0W095_9BRYO</name>
<keyword evidence="4" id="KW-1185">Reference proteome</keyword>
<feature type="region of interest" description="Disordered" evidence="1">
    <location>
        <begin position="325"/>
        <end position="358"/>
    </location>
</feature>
<dbReference type="PROSITE" id="PS51257">
    <property type="entry name" value="PROKAR_LIPOPROTEIN"/>
    <property type="match status" value="1"/>
</dbReference>
<evidence type="ECO:0000313" key="4">
    <source>
        <dbReference type="Proteomes" id="UP001497444"/>
    </source>
</evidence>
<gene>
    <name evidence="3" type="ORF">CSSPJE1EN1_LOCUS5656</name>
</gene>
<organism evidence="3 4">
    <name type="scientific">Sphagnum jensenii</name>
    <dbReference type="NCBI Taxonomy" id="128206"/>
    <lineage>
        <taxon>Eukaryota</taxon>
        <taxon>Viridiplantae</taxon>
        <taxon>Streptophyta</taxon>
        <taxon>Embryophyta</taxon>
        <taxon>Bryophyta</taxon>
        <taxon>Sphagnophytina</taxon>
        <taxon>Sphagnopsida</taxon>
        <taxon>Sphagnales</taxon>
        <taxon>Sphagnaceae</taxon>
        <taxon>Sphagnum</taxon>
    </lineage>
</organism>
<dbReference type="InterPro" id="IPR036047">
    <property type="entry name" value="F-box-like_dom_sf"/>
</dbReference>
<protein>
    <recommendedName>
        <fullName evidence="2">F-box domain-containing protein</fullName>
    </recommendedName>
</protein>
<dbReference type="SUPFAM" id="SSF81383">
    <property type="entry name" value="F-box domain"/>
    <property type="match status" value="1"/>
</dbReference>
<dbReference type="Pfam" id="PF14299">
    <property type="entry name" value="PP2"/>
    <property type="match status" value="1"/>
</dbReference>
<proteinExistence type="predicted"/>
<dbReference type="SMART" id="SM00256">
    <property type="entry name" value="FBOX"/>
    <property type="match status" value="1"/>
</dbReference>
<evidence type="ECO:0000256" key="1">
    <source>
        <dbReference type="SAM" id="MobiDB-lite"/>
    </source>
</evidence>
<dbReference type="Gene3D" id="1.20.1280.50">
    <property type="match status" value="1"/>
</dbReference>
<evidence type="ECO:0000313" key="3">
    <source>
        <dbReference type="EMBL" id="CAK9260178.1"/>
    </source>
</evidence>
<dbReference type="PANTHER" id="PTHR31960:SF2">
    <property type="entry name" value="F-BOX PROTEIN PP2-A15"/>
    <property type="match status" value="1"/>
</dbReference>
<feature type="region of interest" description="Disordered" evidence="1">
    <location>
        <begin position="1"/>
        <end position="24"/>
    </location>
</feature>
<dbReference type="Pfam" id="PF00646">
    <property type="entry name" value="F-box"/>
    <property type="match status" value="1"/>
</dbReference>
<reference evidence="3" key="1">
    <citation type="submission" date="2024-02" db="EMBL/GenBank/DDBJ databases">
        <authorList>
            <consortium name="ELIXIR-Norway"/>
            <consortium name="Elixir Norway"/>
        </authorList>
    </citation>
    <scope>NUCLEOTIDE SEQUENCE</scope>
</reference>
<dbReference type="InterPro" id="IPR001810">
    <property type="entry name" value="F-box_dom"/>
</dbReference>
<accession>A0ABP0W095</accession>
<dbReference type="CDD" id="cd22162">
    <property type="entry name" value="F-box_AtSKIP3-like"/>
    <property type="match status" value="1"/>
</dbReference>
<dbReference type="InterPro" id="IPR025886">
    <property type="entry name" value="PP2-like"/>
</dbReference>
<dbReference type="PANTHER" id="PTHR31960">
    <property type="entry name" value="F-BOX PROTEIN PP2-A15"/>
    <property type="match status" value="1"/>
</dbReference>
<dbReference type="EMBL" id="OZ020108">
    <property type="protein sequence ID" value="CAK9260178.1"/>
    <property type="molecule type" value="Genomic_DNA"/>
</dbReference>
<dbReference type="Proteomes" id="UP001497444">
    <property type="component" value="Chromosome 13"/>
</dbReference>
<evidence type="ECO:0000259" key="2">
    <source>
        <dbReference type="PROSITE" id="PS50181"/>
    </source>
</evidence>
<feature type="domain" description="F-box" evidence="2">
    <location>
        <begin position="25"/>
        <end position="71"/>
    </location>
</feature>
<feature type="compositionally biased region" description="Basic and acidic residues" evidence="1">
    <location>
        <begin position="1"/>
        <end position="11"/>
    </location>
</feature>